<comment type="caution">
    <text evidence="1">The sequence shown here is derived from an EMBL/GenBank/DDBJ whole genome shotgun (WGS) entry which is preliminary data.</text>
</comment>
<organism evidence="1 2">
    <name type="scientific">Fictibacillus marinisediminis</name>
    <dbReference type="NCBI Taxonomy" id="2878389"/>
    <lineage>
        <taxon>Bacteria</taxon>
        <taxon>Bacillati</taxon>
        <taxon>Bacillota</taxon>
        <taxon>Bacilli</taxon>
        <taxon>Bacillales</taxon>
        <taxon>Fictibacillaceae</taxon>
        <taxon>Fictibacillus</taxon>
    </lineage>
</organism>
<evidence type="ECO:0000313" key="1">
    <source>
        <dbReference type="EMBL" id="MCK6256506.1"/>
    </source>
</evidence>
<evidence type="ECO:0000313" key="2">
    <source>
        <dbReference type="Proteomes" id="UP001139011"/>
    </source>
</evidence>
<dbReference type="EMBL" id="JAIWJX010000002">
    <property type="protein sequence ID" value="MCK6256506.1"/>
    <property type="molecule type" value="Genomic_DNA"/>
</dbReference>
<reference evidence="1" key="1">
    <citation type="submission" date="2021-09" db="EMBL/GenBank/DDBJ databases">
        <title>Genome analysis of Fictibacillus sp. KIGAM418 isolated from marine sediment.</title>
        <authorList>
            <person name="Seo M.-J."/>
            <person name="Cho E.-S."/>
            <person name="Hwang C.Y."/>
        </authorList>
    </citation>
    <scope>NUCLEOTIDE SEQUENCE</scope>
    <source>
        <strain evidence="1">KIGAM418</strain>
    </source>
</reference>
<dbReference type="AlphaFoldDB" id="A0A9X1X9I4"/>
<name>A0A9X1X9I4_9BACL</name>
<dbReference type="Proteomes" id="UP001139011">
    <property type="component" value="Unassembled WGS sequence"/>
</dbReference>
<proteinExistence type="predicted"/>
<gene>
    <name evidence="1" type="ORF">LCY76_07865</name>
</gene>
<sequence length="47" mass="5571">MHQAVYVKEAFTLLDKINKHLVKKLHTIVTEDKNDQEYTIKDSDLEK</sequence>
<protein>
    <submittedName>
        <fullName evidence="1">Uncharacterized protein</fullName>
    </submittedName>
</protein>
<keyword evidence="2" id="KW-1185">Reference proteome</keyword>
<dbReference type="RefSeq" id="WP_248252172.1">
    <property type="nucleotide sequence ID" value="NZ_JAIWJX010000002.1"/>
</dbReference>
<accession>A0A9X1X9I4</accession>